<protein>
    <recommendedName>
        <fullName evidence="3">Cupin type-2 domain-containing protein</fullName>
    </recommendedName>
</protein>
<dbReference type="Pfam" id="PF07883">
    <property type="entry name" value="Cupin_2"/>
    <property type="match status" value="1"/>
</dbReference>
<reference evidence="4 5" key="1">
    <citation type="submission" date="2016-10" db="EMBL/GenBank/DDBJ databases">
        <title>Complete genome sequences of three Cupriavidus strains isolated from various Malaysian environments.</title>
        <authorList>
            <person name="Abdullah A.A.-A."/>
            <person name="Shafie N.A.H."/>
            <person name="Lau N.S."/>
        </authorList>
    </citation>
    <scope>NUCLEOTIDE SEQUENCE [LARGE SCALE GENOMIC DNA]</scope>
    <source>
        <strain evidence="4 5">USMAA1020</strain>
    </source>
</reference>
<sequence length="342" mass="38121">MTAERQRSGSKPLLEALDEVHAQPLWDRYMRLNTREPQYRAPLIWPWQTMGPLVERAAREVDMEEAERRVLLLTHPDFPGTVFTTPTLSGGLQVLNPGESADAHRHTLAALRIVMCGSGAVTTVDGKRCEMVPGDVILTPAWSWHEHCHEGSERMVWFDGLDYPLARQLGAVFFEMGPGPVPPRGLAAAPDDSLAEGGMLPEGDAAVVPYSPLYRYAWERADRVLAAMAPGVDGSRRLRYLNPADGGPVMPTIDVEALRLAAGRTTAAVRTTATAMVVVIEGSGRSDIGDTVFHWQQHDVFTLPRWQWVRHQAVSEQATLMLVSDRELMRRLDYLREERRAD</sequence>
<evidence type="ECO:0000313" key="5">
    <source>
        <dbReference type="Proteomes" id="UP000177515"/>
    </source>
</evidence>
<dbReference type="InterPro" id="IPR011051">
    <property type="entry name" value="RmlC_Cupin_sf"/>
</dbReference>
<feature type="domain" description="Cupin type-2" evidence="3">
    <location>
        <begin position="92"/>
        <end position="159"/>
    </location>
</feature>
<dbReference type="InterPro" id="IPR014710">
    <property type="entry name" value="RmlC-like_jellyroll"/>
</dbReference>
<keyword evidence="5" id="KW-1185">Reference proteome</keyword>
<dbReference type="Proteomes" id="UP000177515">
    <property type="component" value="Chromosome 2"/>
</dbReference>
<name>A0ABN4TMX5_9BURK</name>
<evidence type="ECO:0000256" key="1">
    <source>
        <dbReference type="ARBA" id="ARBA00022964"/>
    </source>
</evidence>
<dbReference type="EMBL" id="CP017755">
    <property type="protein sequence ID" value="AOZ08564.1"/>
    <property type="molecule type" value="Genomic_DNA"/>
</dbReference>
<keyword evidence="2" id="KW-0560">Oxidoreductase</keyword>
<evidence type="ECO:0000259" key="3">
    <source>
        <dbReference type="Pfam" id="PF07883"/>
    </source>
</evidence>
<dbReference type="CDD" id="cd06992">
    <property type="entry name" value="cupin_GDO-like_C"/>
    <property type="match status" value="1"/>
</dbReference>
<organism evidence="4 5">
    <name type="scientific">Cupriavidus malaysiensis</name>
    <dbReference type="NCBI Taxonomy" id="367825"/>
    <lineage>
        <taxon>Bacteria</taxon>
        <taxon>Pseudomonadati</taxon>
        <taxon>Pseudomonadota</taxon>
        <taxon>Betaproteobacteria</taxon>
        <taxon>Burkholderiales</taxon>
        <taxon>Burkholderiaceae</taxon>
        <taxon>Cupriavidus</taxon>
    </lineage>
</organism>
<dbReference type="InterPro" id="IPR013096">
    <property type="entry name" value="Cupin_2"/>
</dbReference>
<dbReference type="SUPFAM" id="SSF51182">
    <property type="entry name" value="RmlC-like cupins"/>
    <property type="match status" value="1"/>
</dbReference>
<accession>A0ABN4TMX5</accession>
<evidence type="ECO:0000256" key="2">
    <source>
        <dbReference type="ARBA" id="ARBA00023002"/>
    </source>
</evidence>
<proteinExistence type="predicted"/>
<dbReference type="PANTHER" id="PTHR41517">
    <property type="entry name" value="1,2-DIOXYGENASE PROTEIN-RELATED"/>
    <property type="match status" value="1"/>
</dbReference>
<keyword evidence="1" id="KW-0223">Dioxygenase</keyword>
<dbReference type="RefSeq" id="WP_071071189.1">
    <property type="nucleotide sequence ID" value="NZ_CP017755.1"/>
</dbReference>
<evidence type="ECO:0000313" key="4">
    <source>
        <dbReference type="EMBL" id="AOZ08564.1"/>
    </source>
</evidence>
<dbReference type="PANTHER" id="PTHR41517:SF1">
    <property type="entry name" value="CUPIN"/>
    <property type="match status" value="1"/>
</dbReference>
<dbReference type="InterPro" id="IPR047183">
    <property type="entry name" value="GDO-like"/>
</dbReference>
<dbReference type="CDD" id="cd02216">
    <property type="entry name" value="cupin_GDO-like_N"/>
    <property type="match status" value="1"/>
</dbReference>
<dbReference type="Gene3D" id="2.60.120.10">
    <property type="entry name" value="Jelly Rolls"/>
    <property type="match status" value="1"/>
</dbReference>
<gene>
    <name evidence="4" type="ORF">BKK80_21705</name>
</gene>